<gene>
    <name evidence="2" type="ORF">GCM10009547_34810</name>
</gene>
<dbReference type="PANTHER" id="PTHR36566:SF1">
    <property type="entry name" value="PYRIDINIUM-3,5-BISTHIOCARBOXYLIC ACID MONONUCLEOTIDE NICKEL INSERTION PROTEIN"/>
    <property type="match status" value="1"/>
</dbReference>
<dbReference type="EMBL" id="BAAAHE010000030">
    <property type="protein sequence ID" value="GAA0628197.1"/>
    <property type="molecule type" value="Genomic_DNA"/>
</dbReference>
<evidence type="ECO:0000313" key="2">
    <source>
        <dbReference type="EMBL" id="GAA0628197.1"/>
    </source>
</evidence>
<comment type="caution">
    <text evidence="2">The sequence shown here is derived from an EMBL/GenBank/DDBJ whole genome shotgun (WGS) entry which is preliminary data.</text>
</comment>
<dbReference type="InterPro" id="IPR002822">
    <property type="entry name" value="Ni_insertion"/>
</dbReference>
<dbReference type="Proteomes" id="UP001500957">
    <property type="component" value="Unassembled WGS sequence"/>
</dbReference>
<proteinExistence type="predicted"/>
<evidence type="ECO:0000313" key="3">
    <source>
        <dbReference type="Proteomes" id="UP001500957"/>
    </source>
</evidence>
<accession>A0ABP3S920</accession>
<reference evidence="3" key="1">
    <citation type="journal article" date="2019" name="Int. J. Syst. Evol. Microbiol.">
        <title>The Global Catalogue of Microorganisms (GCM) 10K type strain sequencing project: providing services to taxonomists for standard genome sequencing and annotation.</title>
        <authorList>
            <consortium name="The Broad Institute Genomics Platform"/>
            <consortium name="The Broad Institute Genome Sequencing Center for Infectious Disease"/>
            <person name="Wu L."/>
            <person name="Ma J."/>
        </authorList>
    </citation>
    <scope>NUCLEOTIDE SEQUENCE [LARGE SCALE GENOMIC DNA]</scope>
    <source>
        <strain evidence="3">JCM 10671</strain>
    </source>
</reference>
<name>A0ABP3S920_9ACTN</name>
<dbReference type="PANTHER" id="PTHR36566">
    <property type="entry name" value="NICKEL INSERTION PROTEIN-RELATED"/>
    <property type="match status" value="1"/>
</dbReference>
<organism evidence="2 3">
    <name type="scientific">Sporichthya brevicatena</name>
    <dbReference type="NCBI Taxonomy" id="171442"/>
    <lineage>
        <taxon>Bacteria</taxon>
        <taxon>Bacillati</taxon>
        <taxon>Actinomycetota</taxon>
        <taxon>Actinomycetes</taxon>
        <taxon>Sporichthyales</taxon>
        <taxon>Sporichthyaceae</taxon>
        <taxon>Sporichthya</taxon>
    </lineage>
</organism>
<keyword evidence="3" id="KW-1185">Reference proteome</keyword>
<keyword evidence="1" id="KW-0533">Nickel</keyword>
<evidence type="ECO:0008006" key="4">
    <source>
        <dbReference type="Google" id="ProtNLM"/>
    </source>
</evidence>
<evidence type="ECO:0000256" key="1">
    <source>
        <dbReference type="ARBA" id="ARBA00022596"/>
    </source>
</evidence>
<dbReference type="Pfam" id="PF01969">
    <property type="entry name" value="Ni_insertion"/>
    <property type="match status" value="1"/>
</dbReference>
<protein>
    <recommendedName>
        <fullName evidence="4">LarC family nickel insertion protein</fullName>
    </recommendedName>
</protein>
<dbReference type="RefSeq" id="WP_344607060.1">
    <property type="nucleotide sequence ID" value="NZ_BAAAHE010000030.1"/>
</dbReference>
<sequence>MIGWIDATAGAAGDMLLGALIDVGVPLPVLQAAVDAVAPEPIRLRSERVVRGGVAATKCHVDFAPSDTHRPWASIRARLVAADLADGVRDRALAAFERHARAESEARDIAVDDVDFYEVLDSFADIVGVCAGFEHLALESLTVSTIAVGARILAGPPESLPLPGRVLTRVLRDIPTTAGPMPRGSCTPTGAALLRTLADSFGPQPPMTVRAEGIGAGTDDPDTHPNVVRILLGD</sequence>